<protein>
    <recommendedName>
        <fullName evidence="3">Tc1-like transposase DDE domain-containing protein</fullName>
    </recommendedName>
</protein>
<gene>
    <name evidence="1" type="ORF">BN9_126180</name>
</gene>
<evidence type="ECO:0000313" key="1">
    <source>
        <dbReference type="EMBL" id="CCI11237.1"/>
    </source>
</evidence>
<dbReference type="AlphaFoldDB" id="A0A024FWD6"/>
<dbReference type="OrthoDB" id="5410741at2759"/>
<dbReference type="Proteomes" id="UP000053237">
    <property type="component" value="Unassembled WGS sequence"/>
</dbReference>
<evidence type="ECO:0008006" key="3">
    <source>
        <dbReference type="Google" id="ProtNLM"/>
    </source>
</evidence>
<name>A0A024FWD6_9STRA</name>
<dbReference type="InParanoid" id="A0A024FWD6"/>
<dbReference type="Gene3D" id="3.30.420.10">
    <property type="entry name" value="Ribonuclease H-like superfamily/Ribonuclease H"/>
    <property type="match status" value="1"/>
</dbReference>
<proteinExistence type="predicted"/>
<dbReference type="EMBL" id="CAIX01000878">
    <property type="protein sequence ID" value="CCI11237.1"/>
    <property type="molecule type" value="Genomic_DNA"/>
</dbReference>
<sequence length="166" mass="19241">MASNRRTAADFVAQVYDGELAGFWEGLINAGRAILMEDGAPNHRAQALEKWRDERSVEKLEWTANSLYLNPIENVWAKMKAAIQKLPKDKNSEERWLQLKQTWSIIDPEWLQLQHLVNSMSERIKAVIEAKGGSTRWCLYFFYVDYVHYKIVIQKNLSAGLQLCIL</sequence>
<organism evidence="1 2">
    <name type="scientific">Albugo candida</name>
    <dbReference type="NCBI Taxonomy" id="65357"/>
    <lineage>
        <taxon>Eukaryota</taxon>
        <taxon>Sar</taxon>
        <taxon>Stramenopiles</taxon>
        <taxon>Oomycota</taxon>
        <taxon>Peronosporomycetes</taxon>
        <taxon>Albuginales</taxon>
        <taxon>Albuginaceae</taxon>
        <taxon>Albugo</taxon>
    </lineage>
</organism>
<dbReference type="GO" id="GO:0003676">
    <property type="term" value="F:nucleic acid binding"/>
    <property type="evidence" value="ECO:0007669"/>
    <property type="project" value="InterPro"/>
</dbReference>
<accession>A0A024FWD6</accession>
<reference evidence="1 2" key="1">
    <citation type="submission" date="2012-05" db="EMBL/GenBank/DDBJ databases">
        <title>Recombination and specialization in a pathogen metapopulation.</title>
        <authorList>
            <person name="Gardiner A."/>
            <person name="Kemen E."/>
            <person name="Schultz-Larsen T."/>
            <person name="MacLean D."/>
            <person name="Van Oosterhout C."/>
            <person name="Jones J.D.G."/>
        </authorList>
    </citation>
    <scope>NUCLEOTIDE SEQUENCE [LARGE SCALE GENOMIC DNA]</scope>
    <source>
        <strain evidence="1 2">Ac Nc2</strain>
    </source>
</reference>
<evidence type="ECO:0000313" key="2">
    <source>
        <dbReference type="Proteomes" id="UP000053237"/>
    </source>
</evidence>
<dbReference type="InterPro" id="IPR036397">
    <property type="entry name" value="RNaseH_sf"/>
</dbReference>
<keyword evidence="2" id="KW-1185">Reference proteome</keyword>
<comment type="caution">
    <text evidence="1">The sequence shown here is derived from an EMBL/GenBank/DDBJ whole genome shotgun (WGS) entry which is preliminary data.</text>
</comment>